<dbReference type="InterPro" id="IPR058240">
    <property type="entry name" value="rSAM_sf"/>
</dbReference>
<dbReference type="Proteomes" id="UP000071561">
    <property type="component" value="Chromosome"/>
</dbReference>
<dbReference type="EMBL" id="CP014504">
    <property type="protein sequence ID" value="AMQ00388.1"/>
    <property type="molecule type" value="Genomic_DNA"/>
</dbReference>
<evidence type="ECO:0000256" key="1">
    <source>
        <dbReference type="ARBA" id="ARBA00001966"/>
    </source>
</evidence>
<evidence type="ECO:0000259" key="7">
    <source>
        <dbReference type="PROSITE" id="PS51918"/>
    </source>
</evidence>
<dbReference type="KEGG" id="pcm:AY601_3522"/>
<dbReference type="SFLD" id="SFLDG01067">
    <property type="entry name" value="SPASM/twitch_domain_containing"/>
    <property type="match status" value="1"/>
</dbReference>
<dbReference type="Pfam" id="PF04055">
    <property type="entry name" value="Radical_SAM"/>
    <property type="match status" value="1"/>
</dbReference>
<protein>
    <recommendedName>
        <fullName evidence="7">Radical SAM core domain-containing protein</fullName>
    </recommendedName>
</protein>
<comment type="cofactor">
    <cofactor evidence="1">
        <name>[4Fe-4S] cluster</name>
        <dbReference type="ChEBI" id="CHEBI:49883"/>
    </cofactor>
</comment>
<keyword evidence="3" id="KW-0949">S-adenosyl-L-methionine</keyword>
<keyword evidence="6" id="KW-0411">Iron-sulfur</keyword>
<dbReference type="InterPro" id="IPR013785">
    <property type="entry name" value="Aldolase_TIM"/>
</dbReference>
<evidence type="ECO:0000256" key="3">
    <source>
        <dbReference type="ARBA" id="ARBA00022691"/>
    </source>
</evidence>
<gene>
    <name evidence="8" type="ORF">AY601_3522</name>
</gene>
<keyword evidence="4" id="KW-0479">Metal-binding</keyword>
<dbReference type="AlphaFoldDB" id="A0A127VGL6"/>
<dbReference type="PATRIC" id="fig|188932.3.peg.3664"/>
<evidence type="ECO:0000313" key="9">
    <source>
        <dbReference type="Proteomes" id="UP000071561"/>
    </source>
</evidence>
<accession>A0A127VGL6</accession>
<dbReference type="GO" id="GO:0003824">
    <property type="term" value="F:catalytic activity"/>
    <property type="evidence" value="ECO:0007669"/>
    <property type="project" value="InterPro"/>
</dbReference>
<dbReference type="InterPro" id="IPR023885">
    <property type="entry name" value="4Fe4S-binding_SPASM_dom"/>
</dbReference>
<dbReference type="SFLD" id="SFLDS00029">
    <property type="entry name" value="Radical_SAM"/>
    <property type="match status" value="1"/>
</dbReference>
<evidence type="ECO:0000256" key="6">
    <source>
        <dbReference type="ARBA" id="ARBA00023014"/>
    </source>
</evidence>
<dbReference type="OrthoDB" id="9808591at2"/>
<feature type="domain" description="Radical SAM core" evidence="7">
    <location>
        <begin position="92"/>
        <end position="319"/>
    </location>
</feature>
<name>A0A127VGL6_9SPHI</name>
<dbReference type="GO" id="GO:0051539">
    <property type="term" value="F:4 iron, 4 sulfur cluster binding"/>
    <property type="evidence" value="ECO:0007669"/>
    <property type="project" value="UniProtKB-KW"/>
</dbReference>
<evidence type="ECO:0000256" key="4">
    <source>
        <dbReference type="ARBA" id="ARBA00022723"/>
    </source>
</evidence>
<evidence type="ECO:0000256" key="5">
    <source>
        <dbReference type="ARBA" id="ARBA00023004"/>
    </source>
</evidence>
<dbReference type="PANTHER" id="PTHR43787:SF3">
    <property type="entry name" value="ARYLSULFATASE REGULATORY PROTEIN"/>
    <property type="match status" value="1"/>
</dbReference>
<dbReference type="CDD" id="cd01335">
    <property type="entry name" value="Radical_SAM"/>
    <property type="match status" value="1"/>
</dbReference>
<dbReference type="UniPathway" id="UPA00782"/>
<keyword evidence="5" id="KW-0408">Iron</keyword>
<dbReference type="PROSITE" id="PS51918">
    <property type="entry name" value="RADICAL_SAM"/>
    <property type="match status" value="1"/>
</dbReference>
<proteinExistence type="predicted"/>
<evidence type="ECO:0000313" key="8">
    <source>
        <dbReference type="EMBL" id="AMQ00388.1"/>
    </source>
</evidence>
<dbReference type="PANTHER" id="PTHR43787">
    <property type="entry name" value="FEMO COFACTOR BIOSYNTHESIS PROTEIN NIFB-RELATED"/>
    <property type="match status" value="1"/>
</dbReference>
<dbReference type="Gene3D" id="3.20.20.70">
    <property type="entry name" value="Aldolase class I"/>
    <property type="match status" value="1"/>
</dbReference>
<dbReference type="SUPFAM" id="SSF102114">
    <property type="entry name" value="Radical SAM enzymes"/>
    <property type="match status" value="1"/>
</dbReference>
<evidence type="ECO:0000256" key="2">
    <source>
        <dbReference type="ARBA" id="ARBA00022485"/>
    </source>
</evidence>
<sequence>MQLLKSSPYNVLIPVDDREEFLIFNTLTGGIEILNAEEGKLMSEISCLPYFQKEVYTDHLLLLEYLFSKEYIIDSEKNMIEIFEKNSNDYQFKNAGTIYLTIGTTISCNMGCSYCFEFVKPNHTLKDDKVKKQTIIYIDEIIRKAEQKIHTLSITWYGGEPLLNVKAIEDMSVGLIELAKKHNLIYNAKIITNGIYLTETNVQKLIDNKVQLMQVTIDGARAIHDKKRPLKQKNAKNYYRILENLSQIPEGINVLVRINVDNEVADSTPDMLDDFQSFGIWPDKYKQFSFDPAWLRSYEEITLNEEEKDNRMHVDAFFDFKQNFRLNLLERFNRWANQNQVKAAKLKWDLPSYQSTCATWASPISLVVDPNGFIHKCWETIHDDKQAPSSVFDAYDPNIFAKYSAFNRYSHNDVCRNCKYLPVCDKISCSYEAIKNTVPQCTEWKYKTESYIREQYLRMINNPESINAPTAAAAVNTGHSNK</sequence>
<reference evidence="8 9" key="1">
    <citation type="submission" date="2016-03" db="EMBL/GenBank/DDBJ databases">
        <title>Complete genome sequence of Pedobacter cryoconitis PAMC 27485.</title>
        <authorList>
            <person name="Lee J."/>
            <person name="Kim O.-S."/>
        </authorList>
    </citation>
    <scope>NUCLEOTIDE SEQUENCE [LARGE SCALE GENOMIC DNA]</scope>
    <source>
        <strain evidence="8 9">PAMC 27485</strain>
    </source>
</reference>
<dbReference type="GO" id="GO:0046872">
    <property type="term" value="F:metal ion binding"/>
    <property type="evidence" value="ECO:0007669"/>
    <property type="project" value="UniProtKB-KW"/>
</dbReference>
<keyword evidence="2" id="KW-0004">4Fe-4S</keyword>
<keyword evidence="9" id="KW-1185">Reference proteome</keyword>
<dbReference type="NCBIfam" id="TIGR04085">
    <property type="entry name" value="rSAM_more_4Fe4S"/>
    <property type="match status" value="1"/>
</dbReference>
<organism evidence="8 9">
    <name type="scientific">Pedobacter cryoconitis</name>
    <dbReference type="NCBI Taxonomy" id="188932"/>
    <lineage>
        <taxon>Bacteria</taxon>
        <taxon>Pseudomonadati</taxon>
        <taxon>Bacteroidota</taxon>
        <taxon>Sphingobacteriia</taxon>
        <taxon>Sphingobacteriales</taxon>
        <taxon>Sphingobacteriaceae</taxon>
        <taxon>Pedobacter</taxon>
    </lineage>
</organism>
<dbReference type="InterPro" id="IPR007197">
    <property type="entry name" value="rSAM"/>
</dbReference>